<dbReference type="InterPro" id="IPR017452">
    <property type="entry name" value="GPCR_Rhodpsn_7TM"/>
</dbReference>
<comment type="subcellular location">
    <subcellularLocation>
        <location evidence="1">Cell membrane</location>
        <topology evidence="1">Multi-pass membrane protein</topology>
    </subcellularLocation>
</comment>
<protein>
    <recommendedName>
        <fullName evidence="10">G-protein coupled receptors family 1 profile domain-containing protein</fullName>
    </recommendedName>
</protein>
<feature type="transmembrane region" description="Helical" evidence="9">
    <location>
        <begin position="33"/>
        <end position="56"/>
    </location>
</feature>
<keyword evidence="6 9" id="KW-0472">Membrane</keyword>
<organism evidence="11 12">
    <name type="scientific">Maylandia zebra</name>
    <name type="common">zebra mbuna</name>
    <dbReference type="NCBI Taxonomy" id="106582"/>
    <lineage>
        <taxon>Eukaryota</taxon>
        <taxon>Metazoa</taxon>
        <taxon>Chordata</taxon>
        <taxon>Craniata</taxon>
        <taxon>Vertebrata</taxon>
        <taxon>Euteleostomi</taxon>
        <taxon>Actinopterygii</taxon>
        <taxon>Neopterygii</taxon>
        <taxon>Teleostei</taxon>
        <taxon>Neoteleostei</taxon>
        <taxon>Acanthomorphata</taxon>
        <taxon>Ovalentaria</taxon>
        <taxon>Cichlomorphae</taxon>
        <taxon>Cichliformes</taxon>
        <taxon>Cichlidae</taxon>
        <taxon>African cichlids</taxon>
        <taxon>Pseudocrenilabrinae</taxon>
        <taxon>Haplochromini</taxon>
        <taxon>Maylandia</taxon>
        <taxon>Maylandia zebra complex</taxon>
    </lineage>
</organism>
<sequence length="203" mass="22924">IVVTFFQVRRIMYNSCFGECVFFSSNIAIVADLILFFFVPVTVIIALYMRVFVVAVSQARAMRSHVTSVTLQCSLNQLKASGTLGILVVVFLICYCPFFCFSFGVEDMVNNPSTFFVIMVFYFNSCLNPLIYALFYPWFRNAVKLIITLQIFKHETTASLAVPNSALQEDSKKESSSFDSAVVVKQTIKQIKVNCYKLQGAIK</sequence>
<evidence type="ECO:0000259" key="10">
    <source>
        <dbReference type="PROSITE" id="PS50262"/>
    </source>
</evidence>
<evidence type="ECO:0000256" key="5">
    <source>
        <dbReference type="ARBA" id="ARBA00023040"/>
    </source>
</evidence>
<evidence type="ECO:0000256" key="6">
    <source>
        <dbReference type="ARBA" id="ARBA00023136"/>
    </source>
</evidence>
<dbReference type="PROSITE" id="PS50262">
    <property type="entry name" value="G_PROTEIN_RECEP_F1_2"/>
    <property type="match status" value="1"/>
</dbReference>
<dbReference type="InterPro" id="IPR050569">
    <property type="entry name" value="TAAR"/>
</dbReference>
<dbReference type="Ensembl" id="ENSMZET00005028231.1">
    <property type="protein sequence ID" value="ENSMZEP00005027359.1"/>
    <property type="gene ID" value="ENSMZEG00005020407.1"/>
</dbReference>
<keyword evidence="3 9" id="KW-0812">Transmembrane</keyword>
<evidence type="ECO:0000256" key="2">
    <source>
        <dbReference type="ARBA" id="ARBA00022475"/>
    </source>
</evidence>
<proteinExistence type="predicted"/>
<evidence type="ECO:0000256" key="1">
    <source>
        <dbReference type="ARBA" id="ARBA00004651"/>
    </source>
</evidence>
<reference evidence="11" key="3">
    <citation type="submission" date="2025-09" db="UniProtKB">
        <authorList>
            <consortium name="Ensembl"/>
        </authorList>
    </citation>
    <scope>IDENTIFICATION</scope>
</reference>
<reference evidence="11" key="2">
    <citation type="submission" date="2025-08" db="UniProtKB">
        <authorList>
            <consortium name="Ensembl"/>
        </authorList>
    </citation>
    <scope>IDENTIFICATION</scope>
</reference>
<feature type="transmembrane region" description="Helical" evidence="9">
    <location>
        <begin position="116"/>
        <end position="139"/>
    </location>
</feature>
<accession>A0A3P9CZ39</accession>
<name>A0A3P9CZ39_9CICH</name>
<keyword evidence="2" id="KW-1003">Cell membrane</keyword>
<keyword evidence="8" id="KW-0807">Transducer</keyword>
<keyword evidence="7" id="KW-0675">Receptor</keyword>
<dbReference type="PRINTS" id="PR00237">
    <property type="entry name" value="GPCRRHODOPSN"/>
</dbReference>
<feature type="transmembrane region" description="Helical" evidence="9">
    <location>
        <begin position="84"/>
        <end position="104"/>
    </location>
</feature>
<evidence type="ECO:0000313" key="11">
    <source>
        <dbReference type="Ensembl" id="ENSMZEP00005027359.1"/>
    </source>
</evidence>
<dbReference type="Gene3D" id="1.20.1070.10">
    <property type="entry name" value="Rhodopsin 7-helix transmembrane proteins"/>
    <property type="match status" value="1"/>
</dbReference>
<dbReference type="GO" id="GO:0005886">
    <property type="term" value="C:plasma membrane"/>
    <property type="evidence" value="ECO:0007669"/>
    <property type="project" value="UniProtKB-SubCell"/>
</dbReference>
<keyword evidence="12" id="KW-1185">Reference proteome</keyword>
<dbReference type="SUPFAM" id="SSF81321">
    <property type="entry name" value="Family A G protein-coupled receptor-like"/>
    <property type="match status" value="1"/>
</dbReference>
<evidence type="ECO:0000256" key="4">
    <source>
        <dbReference type="ARBA" id="ARBA00022989"/>
    </source>
</evidence>
<dbReference type="Pfam" id="PF00001">
    <property type="entry name" value="7tm_1"/>
    <property type="match status" value="1"/>
</dbReference>
<dbReference type="GeneTree" id="ENSGT01050000244823"/>
<keyword evidence="5" id="KW-0297">G-protein coupled receptor</keyword>
<evidence type="ECO:0000256" key="3">
    <source>
        <dbReference type="ARBA" id="ARBA00022692"/>
    </source>
</evidence>
<dbReference type="GO" id="GO:0001594">
    <property type="term" value="F:trace-amine receptor activity"/>
    <property type="evidence" value="ECO:0007669"/>
    <property type="project" value="TreeGrafter"/>
</dbReference>
<evidence type="ECO:0000256" key="9">
    <source>
        <dbReference type="SAM" id="Phobius"/>
    </source>
</evidence>
<reference evidence="11 12" key="1">
    <citation type="journal article" date="2014" name="Nature">
        <title>The genomic substrate for adaptive radiation in African cichlid fish.</title>
        <authorList>
            <person name="Brawand D."/>
            <person name="Wagner C.E."/>
            <person name="Li Y.I."/>
            <person name="Malinsky M."/>
            <person name="Keller I."/>
            <person name="Fan S."/>
            <person name="Simakov O."/>
            <person name="Ng A.Y."/>
            <person name="Lim Z.W."/>
            <person name="Bezault E."/>
            <person name="Turner-Maier J."/>
            <person name="Johnson J."/>
            <person name="Alcazar R."/>
            <person name="Noh H.J."/>
            <person name="Russell P."/>
            <person name="Aken B."/>
            <person name="Alfoldi J."/>
            <person name="Amemiya C."/>
            <person name="Azzouzi N."/>
            <person name="Baroiller J.F."/>
            <person name="Barloy-Hubler F."/>
            <person name="Berlin A."/>
            <person name="Bloomquist R."/>
            <person name="Carleton K.L."/>
            <person name="Conte M.A."/>
            <person name="D'Cotta H."/>
            <person name="Eshel O."/>
            <person name="Gaffney L."/>
            <person name="Galibert F."/>
            <person name="Gante H.F."/>
            <person name="Gnerre S."/>
            <person name="Greuter L."/>
            <person name="Guyon R."/>
            <person name="Haddad N.S."/>
            <person name="Haerty W."/>
            <person name="Harris R.M."/>
            <person name="Hofmann H.A."/>
            <person name="Hourlier T."/>
            <person name="Hulata G."/>
            <person name="Jaffe D.B."/>
            <person name="Lara M."/>
            <person name="Lee A.P."/>
            <person name="MacCallum I."/>
            <person name="Mwaiko S."/>
            <person name="Nikaido M."/>
            <person name="Nishihara H."/>
            <person name="Ozouf-Costaz C."/>
            <person name="Penman D.J."/>
            <person name="Przybylski D."/>
            <person name="Rakotomanga M."/>
            <person name="Renn S.C.P."/>
            <person name="Ribeiro F.J."/>
            <person name="Ron M."/>
            <person name="Salzburger W."/>
            <person name="Sanchez-Pulido L."/>
            <person name="Santos M.E."/>
            <person name="Searle S."/>
            <person name="Sharpe T."/>
            <person name="Swofford R."/>
            <person name="Tan F.J."/>
            <person name="Williams L."/>
            <person name="Young S."/>
            <person name="Yin S."/>
            <person name="Okada N."/>
            <person name="Kocher T.D."/>
            <person name="Miska E.A."/>
            <person name="Lander E.S."/>
            <person name="Venkatesh B."/>
            <person name="Fernald R.D."/>
            <person name="Meyer A."/>
            <person name="Ponting C.P."/>
            <person name="Streelman J.T."/>
            <person name="Lindblad-Toh K."/>
            <person name="Seehausen O."/>
            <person name="Di Palma F."/>
        </authorList>
    </citation>
    <scope>NUCLEOTIDE SEQUENCE</scope>
</reference>
<evidence type="ECO:0000256" key="8">
    <source>
        <dbReference type="ARBA" id="ARBA00023224"/>
    </source>
</evidence>
<dbReference type="PANTHER" id="PTHR24249">
    <property type="entry name" value="HISTAMINE RECEPTOR-RELATED G-PROTEIN COUPLED RECEPTOR"/>
    <property type="match status" value="1"/>
</dbReference>
<evidence type="ECO:0000256" key="7">
    <source>
        <dbReference type="ARBA" id="ARBA00023170"/>
    </source>
</evidence>
<keyword evidence="4 9" id="KW-1133">Transmembrane helix</keyword>
<evidence type="ECO:0000313" key="12">
    <source>
        <dbReference type="Proteomes" id="UP000265160"/>
    </source>
</evidence>
<dbReference type="AlphaFoldDB" id="A0A3P9CZ39"/>
<dbReference type="InterPro" id="IPR000276">
    <property type="entry name" value="GPCR_Rhodpsn"/>
</dbReference>
<feature type="domain" description="G-protein coupled receptors family 1 profile" evidence="10">
    <location>
        <begin position="1"/>
        <end position="132"/>
    </location>
</feature>
<dbReference type="Proteomes" id="UP000265160">
    <property type="component" value="LG16"/>
</dbReference>
<dbReference type="PANTHER" id="PTHR24249:SF381">
    <property type="entry name" value="TRACE AMINE ASSOCIATED RECEPTOR 19P-RELATED"/>
    <property type="match status" value="1"/>
</dbReference>